<dbReference type="InterPro" id="IPR019787">
    <property type="entry name" value="Znf_PHD-finger"/>
</dbReference>
<dbReference type="Pfam" id="PF01266">
    <property type="entry name" value="DAO"/>
    <property type="match status" value="1"/>
</dbReference>
<dbReference type="GO" id="GO:0008270">
    <property type="term" value="F:zinc ion binding"/>
    <property type="evidence" value="ECO:0007669"/>
    <property type="project" value="UniProtKB-KW"/>
</dbReference>
<dbReference type="PROSITE" id="PS01359">
    <property type="entry name" value="ZF_PHD_1"/>
    <property type="match status" value="1"/>
</dbReference>
<dbReference type="PROSITE" id="PS50016">
    <property type="entry name" value="ZF_PHD_2"/>
    <property type="match status" value="2"/>
</dbReference>
<evidence type="ECO:0000256" key="5">
    <source>
        <dbReference type="ARBA" id="ARBA00023242"/>
    </source>
</evidence>
<dbReference type="AlphaFoldDB" id="A0AB34K3Q0"/>
<feature type="region of interest" description="Disordered" evidence="7">
    <location>
        <begin position="583"/>
        <end position="626"/>
    </location>
</feature>
<dbReference type="Gene3D" id="3.30.40.10">
    <property type="entry name" value="Zinc/RING finger domain, C3HC4 (zinc finger)"/>
    <property type="match status" value="3"/>
</dbReference>
<dbReference type="InterPro" id="IPR019786">
    <property type="entry name" value="Zinc_finger_PHD-type_CS"/>
</dbReference>
<evidence type="ECO:0000259" key="8">
    <source>
        <dbReference type="PROSITE" id="PS50016"/>
    </source>
</evidence>
<dbReference type="SMART" id="SM00249">
    <property type="entry name" value="PHD"/>
    <property type="match status" value="3"/>
</dbReference>
<comment type="caution">
    <text evidence="9">The sequence shown here is derived from an EMBL/GenBank/DDBJ whole genome shotgun (WGS) entry which is preliminary data.</text>
</comment>
<dbReference type="SUPFAM" id="SSF57903">
    <property type="entry name" value="FYVE/PHD zinc finger"/>
    <property type="match status" value="3"/>
</dbReference>
<protein>
    <recommendedName>
        <fullName evidence="8">PHD-type domain-containing protein</fullName>
    </recommendedName>
</protein>
<evidence type="ECO:0000256" key="3">
    <source>
        <dbReference type="ARBA" id="ARBA00022771"/>
    </source>
</evidence>
<dbReference type="PANTHER" id="PTHR46174:SF1">
    <property type="entry name" value="CXXC-TYPE ZINC FINGER PROTEIN 1"/>
    <property type="match status" value="1"/>
</dbReference>
<keyword evidence="4" id="KW-0862">Zinc</keyword>
<dbReference type="GO" id="GO:0048188">
    <property type="term" value="C:Set1C/COMPASS complex"/>
    <property type="evidence" value="ECO:0007669"/>
    <property type="project" value="InterPro"/>
</dbReference>
<feature type="compositionally biased region" description="Low complexity" evidence="7">
    <location>
        <begin position="588"/>
        <end position="598"/>
    </location>
</feature>
<dbReference type="InterPro" id="IPR013083">
    <property type="entry name" value="Znf_RING/FYVE/PHD"/>
</dbReference>
<dbReference type="PRINTS" id="PR00420">
    <property type="entry name" value="RNGMNOXGNASE"/>
</dbReference>
<dbReference type="GO" id="GO:0045893">
    <property type="term" value="P:positive regulation of DNA-templated transcription"/>
    <property type="evidence" value="ECO:0007669"/>
    <property type="project" value="TreeGrafter"/>
</dbReference>
<dbReference type="InterPro" id="IPR036188">
    <property type="entry name" value="FAD/NAD-bd_sf"/>
</dbReference>
<sequence>MLDVLVVGGGVAGLTLAVACARKGFRVEVFEKDPGPSFRRQGFNLVLSDRSAQLLEESCGLRDLRTKYDWCCDVDPWGWLPVTTRLKDVPILSRFLRGFGAVNRGQFRENLLQLCEKAGVRVVYGHTLEALQESEAEGMVACYFDAPSGATRTARIVAGCDGIHSKTRRLTSPTLELHECGSVCIRGAARDDGSLHRLAKAAPHESMLLFVSCCPGTGFNATVYDGRITWVLEIPTRRLDNGVRGAIARSCGHWHPTLVRLMLVMTPSESLYTETLQDLGSSSGCSGAGRVTLLGDAAHPVTWTAMRRNSKLPRSPAPSSFGTIEQYSPAKPSQHPIAIARPLPSSWPSPLLPIARQVELLPIRCADVSLDAIEAAEDEARLAALLPPSPAKKAKSVCSCGKVDESKFMLACDECDCWFHGECVGVTQEEADALGKWACKTCAPTRQRRLWTCRCGQHWDEDDSRLMVACDECDRWFHGECVGVSEAQAASWSERTRWRCGPCSTREQKRRKIITTRCQRYCVCRGYWDGHSFMIMCDGCQVWYHGNCVGLSCRTETESAQAAFRKWECPTCLPAHRMELEQKQAEGSSSSPSYSLQRSGREVNSPLVEDSPRGVPRRSNQCGAASGEEGETSLMLIMLTDDCIASILSHLQLPSLLLCAHPVSRRFAAVTERAFQVECTSRGWRPPRRAQGQAFIWRHLLRTRSCAVCLCAEANFAVRRENGKGACKFRLCRECARRSKVQQQVALHGLEVDSLGVDGKALFKRQFYMPLFGHADGFDSRQVQHRSDTLGL</sequence>
<dbReference type="InterPro" id="IPR006076">
    <property type="entry name" value="FAD-dep_OxRdtase"/>
</dbReference>
<evidence type="ECO:0000256" key="4">
    <source>
        <dbReference type="ARBA" id="ARBA00022833"/>
    </source>
</evidence>
<proteinExistence type="predicted"/>
<dbReference type="EMBL" id="JBGBPQ010000002">
    <property type="protein sequence ID" value="KAL1527581.1"/>
    <property type="molecule type" value="Genomic_DNA"/>
</dbReference>
<feature type="domain" description="PHD-type" evidence="8">
    <location>
        <begin position="436"/>
        <end position="506"/>
    </location>
</feature>
<organism evidence="9 10">
    <name type="scientific">Prymnesium parvum</name>
    <name type="common">Toxic golden alga</name>
    <dbReference type="NCBI Taxonomy" id="97485"/>
    <lineage>
        <taxon>Eukaryota</taxon>
        <taxon>Haptista</taxon>
        <taxon>Haptophyta</taxon>
        <taxon>Prymnesiophyceae</taxon>
        <taxon>Prymnesiales</taxon>
        <taxon>Prymnesiaceae</taxon>
        <taxon>Prymnesium</taxon>
    </lineage>
</organism>
<evidence type="ECO:0000256" key="6">
    <source>
        <dbReference type="PROSITE-ProRule" id="PRU00146"/>
    </source>
</evidence>
<comment type="subcellular location">
    <subcellularLocation>
        <location evidence="1">Nucleus</location>
    </subcellularLocation>
</comment>
<dbReference type="Proteomes" id="UP001515480">
    <property type="component" value="Unassembled WGS sequence"/>
</dbReference>
<feature type="domain" description="PHD-type" evidence="8">
    <location>
        <begin position="519"/>
        <end position="575"/>
    </location>
</feature>
<accession>A0AB34K3Q0</accession>
<keyword evidence="10" id="KW-1185">Reference proteome</keyword>
<dbReference type="Pfam" id="PF00628">
    <property type="entry name" value="PHD"/>
    <property type="match status" value="3"/>
</dbReference>
<evidence type="ECO:0000256" key="2">
    <source>
        <dbReference type="ARBA" id="ARBA00022723"/>
    </source>
</evidence>
<dbReference type="InterPro" id="IPR037869">
    <property type="entry name" value="Spp1/CFP1"/>
</dbReference>
<reference evidence="9 10" key="1">
    <citation type="journal article" date="2024" name="Science">
        <title>Giant polyketide synthase enzymes in the biosynthesis of giant marine polyether toxins.</title>
        <authorList>
            <person name="Fallon T.R."/>
            <person name="Shende V.V."/>
            <person name="Wierzbicki I.H."/>
            <person name="Pendleton A.L."/>
            <person name="Watervoot N.F."/>
            <person name="Auber R.P."/>
            <person name="Gonzalez D.J."/>
            <person name="Wisecaver J.H."/>
            <person name="Moore B.S."/>
        </authorList>
    </citation>
    <scope>NUCLEOTIDE SEQUENCE [LARGE SCALE GENOMIC DNA]</scope>
    <source>
        <strain evidence="9 10">12B1</strain>
    </source>
</reference>
<dbReference type="InterPro" id="IPR011011">
    <property type="entry name" value="Znf_FYVE_PHD"/>
</dbReference>
<evidence type="ECO:0000256" key="7">
    <source>
        <dbReference type="SAM" id="MobiDB-lite"/>
    </source>
</evidence>
<evidence type="ECO:0000313" key="10">
    <source>
        <dbReference type="Proteomes" id="UP001515480"/>
    </source>
</evidence>
<name>A0AB34K3Q0_PRYPA</name>
<dbReference type="InterPro" id="IPR001965">
    <property type="entry name" value="Znf_PHD"/>
</dbReference>
<evidence type="ECO:0000313" key="9">
    <source>
        <dbReference type="EMBL" id="KAL1527581.1"/>
    </source>
</evidence>
<dbReference type="PANTHER" id="PTHR46174">
    <property type="entry name" value="CXXC-TYPE ZINC FINGER PROTEIN 1"/>
    <property type="match status" value="1"/>
</dbReference>
<keyword evidence="5" id="KW-0539">Nucleus</keyword>
<gene>
    <name evidence="9" type="ORF">AB1Y20_008968</name>
</gene>
<dbReference type="Gene3D" id="3.50.50.60">
    <property type="entry name" value="FAD/NAD(P)-binding domain"/>
    <property type="match status" value="1"/>
</dbReference>
<evidence type="ECO:0000256" key="1">
    <source>
        <dbReference type="ARBA" id="ARBA00004123"/>
    </source>
</evidence>
<dbReference type="SUPFAM" id="SSF51905">
    <property type="entry name" value="FAD/NAD(P)-binding domain"/>
    <property type="match status" value="1"/>
</dbReference>
<keyword evidence="2" id="KW-0479">Metal-binding</keyword>
<keyword evidence="3 6" id="KW-0863">Zinc-finger</keyword>